<feature type="chain" id="PRO_5037625859" evidence="5">
    <location>
        <begin position="21"/>
        <end position="123"/>
    </location>
</feature>
<dbReference type="Gene3D" id="1.10.760.10">
    <property type="entry name" value="Cytochrome c-like domain"/>
    <property type="match status" value="1"/>
</dbReference>
<keyword evidence="5" id="KW-0732">Signal</keyword>
<proteinExistence type="predicted"/>
<accession>A0A934IXU0</accession>
<evidence type="ECO:0000256" key="2">
    <source>
        <dbReference type="ARBA" id="ARBA00022723"/>
    </source>
</evidence>
<gene>
    <name evidence="7" type="ORF">JEQ47_08260</name>
</gene>
<evidence type="ECO:0000256" key="3">
    <source>
        <dbReference type="ARBA" id="ARBA00023004"/>
    </source>
</evidence>
<evidence type="ECO:0000256" key="4">
    <source>
        <dbReference type="PROSITE-ProRule" id="PRU00433"/>
    </source>
</evidence>
<dbReference type="Pfam" id="PF07635">
    <property type="entry name" value="PSCyt1"/>
    <property type="match status" value="1"/>
</dbReference>
<keyword evidence="1 4" id="KW-0349">Heme</keyword>
<organism evidence="7 8">
    <name type="scientific">Devosia sediminis</name>
    <dbReference type="NCBI Taxonomy" id="2798801"/>
    <lineage>
        <taxon>Bacteria</taxon>
        <taxon>Pseudomonadati</taxon>
        <taxon>Pseudomonadota</taxon>
        <taxon>Alphaproteobacteria</taxon>
        <taxon>Hyphomicrobiales</taxon>
        <taxon>Devosiaceae</taxon>
        <taxon>Devosia</taxon>
    </lineage>
</organism>
<dbReference type="EMBL" id="JAEKMH010000002">
    <property type="protein sequence ID" value="MBJ3784708.1"/>
    <property type="molecule type" value="Genomic_DNA"/>
</dbReference>
<dbReference type="RefSeq" id="WP_198875944.1">
    <property type="nucleotide sequence ID" value="NZ_JAEKMH010000002.1"/>
</dbReference>
<dbReference type="SUPFAM" id="SSF46626">
    <property type="entry name" value="Cytochrome c"/>
    <property type="match status" value="1"/>
</dbReference>
<keyword evidence="2 4" id="KW-0479">Metal-binding</keyword>
<dbReference type="AlphaFoldDB" id="A0A934IXU0"/>
<name>A0A934IXU0_9HYPH</name>
<evidence type="ECO:0000256" key="5">
    <source>
        <dbReference type="SAM" id="SignalP"/>
    </source>
</evidence>
<keyword evidence="3 4" id="KW-0408">Iron</keyword>
<dbReference type="Proteomes" id="UP000602124">
    <property type="component" value="Unassembled WGS sequence"/>
</dbReference>
<comment type="caution">
    <text evidence="7">The sequence shown here is derived from an EMBL/GenBank/DDBJ whole genome shotgun (WGS) entry which is preliminary data.</text>
</comment>
<keyword evidence="8" id="KW-1185">Reference proteome</keyword>
<dbReference type="InterPro" id="IPR009056">
    <property type="entry name" value="Cyt_c-like_dom"/>
</dbReference>
<evidence type="ECO:0000313" key="8">
    <source>
        <dbReference type="Proteomes" id="UP000602124"/>
    </source>
</evidence>
<dbReference type="InterPro" id="IPR036909">
    <property type="entry name" value="Cyt_c-like_dom_sf"/>
</dbReference>
<dbReference type="PROSITE" id="PS51007">
    <property type="entry name" value="CYTC"/>
    <property type="match status" value="1"/>
</dbReference>
<dbReference type="GO" id="GO:0046872">
    <property type="term" value="F:metal ion binding"/>
    <property type="evidence" value="ECO:0007669"/>
    <property type="project" value="UniProtKB-KW"/>
</dbReference>
<reference evidence="7" key="1">
    <citation type="submission" date="2020-12" db="EMBL/GenBank/DDBJ databases">
        <title>Devosia sp. MSA67 isolated from Mo River.</title>
        <authorList>
            <person name="Ma F."/>
            <person name="Zi Z."/>
        </authorList>
    </citation>
    <scope>NUCLEOTIDE SEQUENCE</scope>
    <source>
        <strain evidence="7">MSA67</strain>
    </source>
</reference>
<evidence type="ECO:0000256" key="1">
    <source>
        <dbReference type="ARBA" id="ARBA00022617"/>
    </source>
</evidence>
<dbReference type="InterPro" id="IPR011429">
    <property type="entry name" value="Cyt_c_Planctomycete-type"/>
</dbReference>
<evidence type="ECO:0000313" key="7">
    <source>
        <dbReference type="EMBL" id="MBJ3784708.1"/>
    </source>
</evidence>
<dbReference type="GO" id="GO:0009055">
    <property type="term" value="F:electron transfer activity"/>
    <property type="evidence" value="ECO:0007669"/>
    <property type="project" value="InterPro"/>
</dbReference>
<sequence>MKRMTLMAVLAALWAGPTQACDQALQAKADEIFQARCSSCHNDRARISGLSLAEGGAALIGQASTQVSGMERIAPGDPENSYVFRKIMGTHADVGGSGSRMPIGPALGDTQLADIEQWIRSCQ</sequence>
<dbReference type="GO" id="GO:0020037">
    <property type="term" value="F:heme binding"/>
    <property type="evidence" value="ECO:0007669"/>
    <property type="project" value="InterPro"/>
</dbReference>
<evidence type="ECO:0000259" key="6">
    <source>
        <dbReference type="PROSITE" id="PS51007"/>
    </source>
</evidence>
<protein>
    <submittedName>
        <fullName evidence="7">C-type cytochrome</fullName>
    </submittedName>
</protein>
<feature type="domain" description="Cytochrome c" evidence="6">
    <location>
        <begin position="24"/>
        <end position="123"/>
    </location>
</feature>
<feature type="signal peptide" evidence="5">
    <location>
        <begin position="1"/>
        <end position="20"/>
    </location>
</feature>